<dbReference type="PANTHER" id="PTHR30365">
    <property type="entry name" value="CYTOCHROME D UBIQUINOL OXIDASE"/>
    <property type="match status" value="1"/>
</dbReference>
<gene>
    <name evidence="15" type="ORF">CLV39_0842</name>
</gene>
<dbReference type="GO" id="GO:0005886">
    <property type="term" value="C:plasma membrane"/>
    <property type="evidence" value="ECO:0007669"/>
    <property type="project" value="UniProtKB-SubCell"/>
</dbReference>
<keyword evidence="6 13" id="KW-0349">Heme</keyword>
<evidence type="ECO:0000256" key="7">
    <source>
        <dbReference type="ARBA" id="ARBA00022692"/>
    </source>
</evidence>
<feature type="transmembrane region" description="Helical" evidence="13">
    <location>
        <begin position="458"/>
        <end position="481"/>
    </location>
</feature>
<evidence type="ECO:0000256" key="14">
    <source>
        <dbReference type="SAM" id="Coils"/>
    </source>
</evidence>
<dbReference type="GO" id="GO:0016682">
    <property type="term" value="F:oxidoreductase activity, acting on diphenols and related substances as donors, oxygen as acceptor"/>
    <property type="evidence" value="ECO:0007669"/>
    <property type="project" value="TreeGrafter"/>
</dbReference>
<organism evidence="15 16">
    <name type="scientific">Hydrogenothermus marinus</name>
    <dbReference type="NCBI Taxonomy" id="133270"/>
    <lineage>
        <taxon>Bacteria</taxon>
        <taxon>Pseudomonadati</taxon>
        <taxon>Aquificota</taxon>
        <taxon>Aquificia</taxon>
        <taxon>Aquificales</taxon>
        <taxon>Hydrogenothermaceae</taxon>
        <taxon>Hydrogenothermus</taxon>
    </lineage>
</organism>
<protein>
    <submittedName>
        <fullName evidence="15">Cytochrome bd-I ubiquinol oxidase subunit 1 apoprotein</fullName>
    </submittedName>
</protein>
<keyword evidence="3 13" id="KW-0813">Transport</keyword>
<dbReference type="Proteomes" id="UP000280842">
    <property type="component" value="Unassembled WGS sequence"/>
</dbReference>
<dbReference type="RefSeq" id="WP_121922973.1">
    <property type="nucleotide sequence ID" value="NZ_REFO01000011.1"/>
</dbReference>
<evidence type="ECO:0000256" key="5">
    <source>
        <dbReference type="ARBA" id="ARBA00022519"/>
    </source>
</evidence>
<feature type="transmembrane region" description="Helical" evidence="13">
    <location>
        <begin position="193"/>
        <end position="211"/>
    </location>
</feature>
<dbReference type="Pfam" id="PF01654">
    <property type="entry name" value="Cyt_bd_oxida_I"/>
    <property type="match status" value="1"/>
</dbReference>
<keyword evidence="11 13" id="KW-0408">Iron</keyword>
<keyword evidence="5" id="KW-0997">Cell inner membrane</keyword>
<comment type="subcellular location">
    <subcellularLocation>
        <location evidence="1">Cell inner membrane</location>
        <topology evidence="1">Multi-pass membrane protein</topology>
    </subcellularLocation>
</comment>
<dbReference type="GO" id="GO:0070069">
    <property type="term" value="C:cytochrome complex"/>
    <property type="evidence" value="ECO:0007669"/>
    <property type="project" value="UniProtKB-UniRule"/>
</dbReference>
<keyword evidence="4 13" id="KW-1003">Cell membrane</keyword>
<evidence type="ECO:0000256" key="12">
    <source>
        <dbReference type="ARBA" id="ARBA00023136"/>
    </source>
</evidence>
<feature type="transmembrane region" description="Helical" evidence="13">
    <location>
        <begin position="92"/>
        <end position="117"/>
    </location>
</feature>
<keyword evidence="8 13" id="KW-0479">Metal-binding</keyword>
<evidence type="ECO:0000256" key="13">
    <source>
        <dbReference type="PIRNR" id="PIRNR006446"/>
    </source>
</evidence>
<keyword evidence="9 13" id="KW-0249">Electron transport</keyword>
<evidence type="ECO:0000256" key="2">
    <source>
        <dbReference type="ARBA" id="ARBA00009819"/>
    </source>
</evidence>
<dbReference type="PIRSF" id="PIRSF006446">
    <property type="entry name" value="Cyt_quinol_oxidase_1"/>
    <property type="match status" value="1"/>
</dbReference>
<dbReference type="GO" id="GO:0046872">
    <property type="term" value="F:metal ion binding"/>
    <property type="evidence" value="ECO:0007669"/>
    <property type="project" value="UniProtKB-UniRule"/>
</dbReference>
<feature type="transmembrane region" description="Helical" evidence="13">
    <location>
        <begin position="129"/>
        <end position="147"/>
    </location>
</feature>
<reference evidence="15 16" key="1">
    <citation type="submission" date="2018-10" db="EMBL/GenBank/DDBJ databases">
        <title>Genomic Encyclopedia of Archaeal and Bacterial Type Strains, Phase II (KMG-II): from individual species to whole genera.</title>
        <authorList>
            <person name="Goeker M."/>
        </authorList>
    </citation>
    <scope>NUCLEOTIDE SEQUENCE [LARGE SCALE GENOMIC DNA]</scope>
    <source>
        <strain evidence="15 16">VM1</strain>
    </source>
</reference>
<evidence type="ECO:0000256" key="4">
    <source>
        <dbReference type="ARBA" id="ARBA00022475"/>
    </source>
</evidence>
<name>A0A3M0BJ47_9AQUI</name>
<dbReference type="GO" id="GO:0019646">
    <property type="term" value="P:aerobic electron transport chain"/>
    <property type="evidence" value="ECO:0007669"/>
    <property type="project" value="InterPro"/>
</dbReference>
<accession>A0A3M0BJ47</accession>
<evidence type="ECO:0000256" key="1">
    <source>
        <dbReference type="ARBA" id="ARBA00004429"/>
    </source>
</evidence>
<evidence type="ECO:0000256" key="6">
    <source>
        <dbReference type="ARBA" id="ARBA00022617"/>
    </source>
</evidence>
<feature type="transmembrane region" description="Helical" evidence="13">
    <location>
        <begin position="20"/>
        <end position="41"/>
    </location>
</feature>
<evidence type="ECO:0000256" key="11">
    <source>
        <dbReference type="ARBA" id="ARBA00023004"/>
    </source>
</evidence>
<dbReference type="OrthoDB" id="9807042at2"/>
<keyword evidence="16" id="KW-1185">Reference proteome</keyword>
<evidence type="ECO:0000313" key="16">
    <source>
        <dbReference type="Proteomes" id="UP000280842"/>
    </source>
</evidence>
<keyword evidence="14" id="KW-0175">Coiled coil</keyword>
<feature type="transmembrane region" description="Helical" evidence="13">
    <location>
        <begin position="408"/>
        <end position="429"/>
    </location>
</feature>
<keyword evidence="12 13" id="KW-0472">Membrane</keyword>
<dbReference type="AlphaFoldDB" id="A0A3M0BJ47"/>
<feature type="transmembrane region" description="Helical" evidence="13">
    <location>
        <begin position="370"/>
        <end position="396"/>
    </location>
</feature>
<dbReference type="GO" id="GO:0009055">
    <property type="term" value="F:electron transfer activity"/>
    <property type="evidence" value="ECO:0007669"/>
    <property type="project" value="UniProtKB-UniRule"/>
</dbReference>
<dbReference type="EMBL" id="REFO01000011">
    <property type="protein sequence ID" value="RMA97187.1"/>
    <property type="molecule type" value="Genomic_DNA"/>
</dbReference>
<keyword evidence="7 13" id="KW-0812">Transmembrane</keyword>
<dbReference type="PANTHER" id="PTHR30365:SF0">
    <property type="entry name" value="CYTOCHROME BD-I UBIQUINOL OXIDASE SUBUNIT 1"/>
    <property type="match status" value="1"/>
</dbReference>
<dbReference type="GO" id="GO:0020037">
    <property type="term" value="F:heme binding"/>
    <property type="evidence" value="ECO:0007669"/>
    <property type="project" value="TreeGrafter"/>
</dbReference>
<evidence type="ECO:0000256" key="9">
    <source>
        <dbReference type="ARBA" id="ARBA00022982"/>
    </source>
</evidence>
<feature type="transmembrane region" description="Helical" evidence="13">
    <location>
        <begin position="53"/>
        <end position="72"/>
    </location>
</feature>
<comment type="caution">
    <text evidence="15">The sequence shown here is derived from an EMBL/GenBank/DDBJ whole genome shotgun (WGS) entry which is preliminary data.</text>
</comment>
<proteinExistence type="inferred from homology"/>
<dbReference type="InterPro" id="IPR002585">
    <property type="entry name" value="Cyt-d_ubiquinol_oxidase_su_1"/>
</dbReference>
<comment type="similarity">
    <text evidence="2 13">Belongs to the cytochrome ubiquinol oxidase subunit 1 family.</text>
</comment>
<evidence type="ECO:0000256" key="10">
    <source>
        <dbReference type="ARBA" id="ARBA00022989"/>
    </source>
</evidence>
<feature type="transmembrane region" description="Helical" evidence="13">
    <location>
        <begin position="223"/>
        <end position="240"/>
    </location>
</feature>
<evidence type="ECO:0000256" key="8">
    <source>
        <dbReference type="ARBA" id="ARBA00022723"/>
    </source>
</evidence>
<evidence type="ECO:0000256" key="3">
    <source>
        <dbReference type="ARBA" id="ARBA00022448"/>
    </source>
</evidence>
<evidence type="ECO:0000313" key="15">
    <source>
        <dbReference type="EMBL" id="RMA97187.1"/>
    </source>
</evidence>
<keyword evidence="10 13" id="KW-1133">Transmembrane helix</keyword>
<sequence>MDLDALTLARWQFGATAFFHFIYVPLTLGLGILIAIIETLYLKTKKQVYSDLAMFLMKLFAINFAVGVASGLTMEFEFGTNWSEYSKLVGDIFGAPLALEGLTAFFLESTFIGLFLFGKGRVSDKVHAFSAWMVAIGGSLSALWILIANSWQQTPEGYRLVESPQGIKAELTDFLAAAWNHTTWIRFLHTVDAGFITAGFFVMGVMAFYLIKKRHVEFAKVGLKIALIFTTIASLIQILFGDLHGYLVAHHQPLKLAMFEGKFQTEKGASLDLFGVIDQEHHQSRMIIKIPYLLSILSYHDPNAEVKGIDDLVKEYQEKAKEYESKIPVIKEKLAQATNPEEKQKLQDQLVEAKIKAHALNIKYEDLPSIALVFTTFHLMVYLGFLFALIVLIALWKLKRGTLYNSKGFLWILVLSIPLPYIASELGWISTEVGRQPWIVYGILKTADAVSPVPAANVALSLTVFTIIYTILFIVFVYAMVRAINKGPNLSPSSPDYNTNAAGNVGVSTAFSQINKEGR</sequence>
<feature type="coiled-coil region" evidence="14">
    <location>
        <begin position="306"/>
        <end position="363"/>
    </location>
</feature>